<protein>
    <recommendedName>
        <fullName evidence="4">HAT C-terminal dimerisation domain-containing protein</fullName>
    </recommendedName>
</protein>
<feature type="non-terminal residue" evidence="2">
    <location>
        <position position="1"/>
    </location>
</feature>
<proteinExistence type="predicted"/>
<sequence length="304" mass="34926">ALCDLYRRQRGQKLRLQYTANSQVLDEWITIKDVENAEAMRVIFRRLGAFADACSDKVLSRFESKAIWSNMYVFDVSYRLQQESFQTAIWEMGNFLNLPTDTLIDEMRTAFAVRDTILERHTKAEELWCSVLHTIQDRKDLPTAEKLISSFLLAPSQAAACERAFASITQLKGQLGHDCSPSTLEQYLLVGQGPSVEDALKNGFLAKCTSKFLSSKSRHQSPDSKELGVYRKGRTVIQRKRKQRSDLGKTRTTYKKRRKYQGLRSQATARHLQRGAGEEVEMDVAPQDVEEHEIWIQMSPRKKK</sequence>
<feature type="region of interest" description="Disordered" evidence="1">
    <location>
        <begin position="240"/>
        <end position="265"/>
    </location>
</feature>
<dbReference type="EMBL" id="CAXAMM010016085">
    <property type="protein sequence ID" value="CAK9037996.1"/>
    <property type="molecule type" value="Genomic_DNA"/>
</dbReference>
<evidence type="ECO:0008006" key="4">
    <source>
        <dbReference type="Google" id="ProtNLM"/>
    </source>
</evidence>
<evidence type="ECO:0000313" key="2">
    <source>
        <dbReference type="EMBL" id="CAK9037996.1"/>
    </source>
</evidence>
<dbReference type="Proteomes" id="UP001642464">
    <property type="component" value="Unassembled WGS sequence"/>
</dbReference>
<evidence type="ECO:0000256" key="1">
    <source>
        <dbReference type="SAM" id="MobiDB-lite"/>
    </source>
</evidence>
<feature type="compositionally biased region" description="Basic residues" evidence="1">
    <location>
        <begin position="252"/>
        <end position="261"/>
    </location>
</feature>
<comment type="caution">
    <text evidence="2">The sequence shown here is derived from an EMBL/GenBank/DDBJ whole genome shotgun (WGS) entry which is preliminary data.</text>
</comment>
<accession>A0ABP0LFR1</accession>
<reference evidence="2 3" key="1">
    <citation type="submission" date="2024-02" db="EMBL/GenBank/DDBJ databases">
        <authorList>
            <person name="Chen Y."/>
            <person name="Shah S."/>
            <person name="Dougan E. K."/>
            <person name="Thang M."/>
            <person name="Chan C."/>
        </authorList>
    </citation>
    <scope>NUCLEOTIDE SEQUENCE [LARGE SCALE GENOMIC DNA]</scope>
</reference>
<evidence type="ECO:0000313" key="3">
    <source>
        <dbReference type="Proteomes" id="UP001642464"/>
    </source>
</evidence>
<keyword evidence="3" id="KW-1185">Reference proteome</keyword>
<organism evidence="2 3">
    <name type="scientific">Durusdinium trenchii</name>
    <dbReference type="NCBI Taxonomy" id="1381693"/>
    <lineage>
        <taxon>Eukaryota</taxon>
        <taxon>Sar</taxon>
        <taxon>Alveolata</taxon>
        <taxon>Dinophyceae</taxon>
        <taxon>Suessiales</taxon>
        <taxon>Symbiodiniaceae</taxon>
        <taxon>Durusdinium</taxon>
    </lineage>
</organism>
<gene>
    <name evidence="2" type="ORF">SCF082_LOCUS22410</name>
</gene>
<name>A0ABP0LFR1_9DINO</name>